<evidence type="ECO:0000313" key="3">
    <source>
        <dbReference type="Proteomes" id="UP000243406"/>
    </source>
</evidence>
<dbReference type="GO" id="GO:0003700">
    <property type="term" value="F:DNA-binding transcription factor activity"/>
    <property type="evidence" value="ECO:0007669"/>
    <property type="project" value="InterPro"/>
</dbReference>
<evidence type="ECO:0000313" key="2">
    <source>
        <dbReference type="EMBL" id="SKB25625.1"/>
    </source>
</evidence>
<dbReference type="SMART" id="SM00347">
    <property type="entry name" value="HTH_MARR"/>
    <property type="match status" value="1"/>
</dbReference>
<dbReference type="AlphaFoldDB" id="A0A1T4ZSP5"/>
<protein>
    <submittedName>
        <fullName evidence="2">DNA-binding transcriptional regulator, MarR family</fullName>
    </submittedName>
</protein>
<dbReference type="InterPro" id="IPR036390">
    <property type="entry name" value="WH_DNA-bd_sf"/>
</dbReference>
<dbReference type="PANTHER" id="PTHR33164">
    <property type="entry name" value="TRANSCRIPTIONAL REGULATOR, MARR FAMILY"/>
    <property type="match status" value="1"/>
</dbReference>
<dbReference type="GO" id="GO:0006950">
    <property type="term" value="P:response to stress"/>
    <property type="evidence" value="ECO:0007669"/>
    <property type="project" value="TreeGrafter"/>
</dbReference>
<dbReference type="InterPro" id="IPR036388">
    <property type="entry name" value="WH-like_DNA-bd_sf"/>
</dbReference>
<dbReference type="Gene3D" id="1.10.10.10">
    <property type="entry name" value="Winged helix-like DNA-binding domain superfamily/Winged helix DNA-binding domain"/>
    <property type="match status" value="1"/>
</dbReference>
<dbReference type="InterPro" id="IPR000835">
    <property type="entry name" value="HTH_MarR-typ"/>
</dbReference>
<dbReference type="Proteomes" id="UP000243406">
    <property type="component" value="Unassembled WGS sequence"/>
</dbReference>
<dbReference type="EMBL" id="FUYN01000001">
    <property type="protein sequence ID" value="SKB25625.1"/>
    <property type="molecule type" value="Genomic_DNA"/>
</dbReference>
<dbReference type="SUPFAM" id="SSF46785">
    <property type="entry name" value="Winged helix' DNA-binding domain"/>
    <property type="match status" value="1"/>
</dbReference>
<organism evidence="2 3">
    <name type="scientific">Acetoanaerobium noterae</name>
    <dbReference type="NCBI Taxonomy" id="745369"/>
    <lineage>
        <taxon>Bacteria</taxon>
        <taxon>Bacillati</taxon>
        <taxon>Bacillota</taxon>
        <taxon>Clostridia</taxon>
        <taxon>Peptostreptococcales</taxon>
        <taxon>Filifactoraceae</taxon>
        <taxon>Acetoanaerobium</taxon>
    </lineage>
</organism>
<dbReference type="OrthoDB" id="9799663at2"/>
<dbReference type="RefSeq" id="WP_079588328.1">
    <property type="nucleotide sequence ID" value="NZ_FUYN01000001.1"/>
</dbReference>
<reference evidence="3" key="1">
    <citation type="submission" date="2017-02" db="EMBL/GenBank/DDBJ databases">
        <authorList>
            <person name="Varghese N."/>
            <person name="Submissions S."/>
        </authorList>
    </citation>
    <scope>NUCLEOTIDE SEQUENCE [LARGE SCALE GENOMIC DNA]</scope>
    <source>
        <strain evidence="3">ATCC 35199</strain>
    </source>
</reference>
<name>A0A1T4ZSP5_9FIRM</name>
<evidence type="ECO:0000259" key="1">
    <source>
        <dbReference type="PROSITE" id="PS50995"/>
    </source>
</evidence>
<accession>A0A1T4ZSP5</accession>
<dbReference type="PROSITE" id="PS50995">
    <property type="entry name" value="HTH_MARR_2"/>
    <property type="match status" value="1"/>
</dbReference>
<dbReference type="PRINTS" id="PR00598">
    <property type="entry name" value="HTHMARR"/>
</dbReference>
<gene>
    <name evidence="2" type="ORF">SAMN02745120_0331</name>
</gene>
<proteinExistence type="predicted"/>
<dbReference type="InterPro" id="IPR039422">
    <property type="entry name" value="MarR/SlyA-like"/>
</dbReference>
<dbReference type="PANTHER" id="PTHR33164:SF101">
    <property type="entry name" value="TRANSCRIPTIONAL REPRESSOR MPRA"/>
    <property type="match status" value="1"/>
</dbReference>
<dbReference type="GO" id="GO:0003677">
    <property type="term" value="F:DNA binding"/>
    <property type="evidence" value="ECO:0007669"/>
    <property type="project" value="UniProtKB-KW"/>
</dbReference>
<keyword evidence="2" id="KW-0238">DNA-binding</keyword>
<keyword evidence="3" id="KW-1185">Reference proteome</keyword>
<feature type="domain" description="HTH marR-type" evidence="1">
    <location>
        <begin position="7"/>
        <end position="139"/>
    </location>
</feature>
<sequence>MLYYILEDSLGFILNRTNTKLKSRLHQEFKDYDVTPEQWSLLNCVSIDKPITPKEISDIIYKDKPNTNRILEKLFEKKLIYKVPHPTDRRSFHVFLTDEGLKLRTTLVPIAYSITEKLTDGLSPEKVQELKDLLNLLYNNADF</sequence>
<dbReference type="Pfam" id="PF12802">
    <property type="entry name" value="MarR_2"/>
    <property type="match status" value="1"/>
</dbReference>